<feature type="transmembrane region" description="Helical" evidence="8">
    <location>
        <begin position="35"/>
        <end position="58"/>
    </location>
</feature>
<dbReference type="InterPro" id="IPR003918">
    <property type="entry name" value="NADH_UbQ_OxRdtase"/>
</dbReference>
<evidence type="ECO:0000313" key="11">
    <source>
        <dbReference type="Proteomes" id="UP000814385"/>
    </source>
</evidence>
<feature type="transmembrane region" description="Helical" evidence="8">
    <location>
        <begin position="336"/>
        <end position="357"/>
    </location>
</feature>
<dbReference type="RefSeq" id="WP_238979137.1">
    <property type="nucleotide sequence ID" value="NZ_JABFUC010000026.1"/>
</dbReference>
<dbReference type="PANTHER" id="PTHR42703:SF1">
    <property type="entry name" value="NA(+)_H(+) ANTIPORTER SUBUNIT D1"/>
    <property type="match status" value="1"/>
</dbReference>
<feature type="transmembrane region" description="Helical" evidence="8">
    <location>
        <begin position="682"/>
        <end position="701"/>
    </location>
</feature>
<feature type="transmembrane region" description="Helical" evidence="8">
    <location>
        <begin position="111"/>
        <end position="127"/>
    </location>
</feature>
<reference evidence="10 11" key="1">
    <citation type="submission" date="2020-05" db="EMBL/GenBank/DDBJ databases">
        <title>Comparative genomic analysis of denitrifying bacteria from Halomonas genus.</title>
        <authorList>
            <person name="Wang L."/>
            <person name="Shao Z."/>
        </authorList>
    </citation>
    <scope>NUCLEOTIDE SEQUENCE [LARGE SCALE GENOMIC DNA]</scope>
    <source>
        <strain evidence="10 11">A4</strain>
    </source>
</reference>
<dbReference type="PRINTS" id="PR01437">
    <property type="entry name" value="NUOXDRDTASE4"/>
</dbReference>
<protein>
    <submittedName>
        <fullName evidence="10">NADH-quinone oxidoreductase subunit N</fullName>
    </submittedName>
</protein>
<feature type="transmembrane region" description="Helical" evidence="8">
    <location>
        <begin position="163"/>
        <end position="185"/>
    </location>
</feature>
<sequence length="972" mass="101574">MIETLTAWSLPLLVVLPLGLALAAFFGLGSPRRQVMVGLAAIGIALAAAALSLLPQSIGTIAVGGWQPPVGILWRLDVSGALMLGMTALVAGAGSLALLHDPEIQRDRYLWSLWWLLWGGLNALLLSRDLFNLYVTLELVALAAVGLVALSRYDPQGRAALRYLLASLLASLLYLLGVALLYGQTARLDMTLLAEQLDDGGATRLAAVAISLGLLIKAAMVPLHAWLPAAHARARPPVSAMLSATVVAAALFILWRLWLGPFAALRLPLRELLTLLGSAALIWGGLQALLQTRLKLMIAWSTLSQSGYALLLLGLAGSQGWPGSGSTENMATAGALLMLLAHGLAKAALFLAAGAIATAHGHDRLAGLTGSATPLPLAWLAVALAGISLVGIPPTGGFVGKWWLLQAAIAEGRPMIGLSLLLGTLLTAAWLCRLLDLALRPVCAAPASLPRLSPRGEPSQLIARLTQLALGLALLAWLLGPAALLAAGGIRLALPWPDPLGLAFLLPALAIWPLAIGVAARWRAHFPAPDRLLRLLLAAALAHALTLLAQDLLTFYIGVALLSLLGWALVQHHGTPHARRAGAGYLTMMLLAEVAMLAGLALVATTGTDLRFTALAADGMPPLALACLAAGLAIKAGVIGVHAWLPPAHPVAPPMASAVLSGLMIKAGVLGALRLLPEAAGVADWGLPLVTVGLLAALYGALRGLPQDRPKSLLAWSSVSQMGLITALLGLVLLESPHADALSVLLLLVTVHALAKAALFLGTGMLPRTSGTNRRWVLLGMLLPALTLAGVPLTGGIWIKAGMETALDGSDLPSWPITLSGIATGLLMLRLFWLLQRQPTSDANSPALPRGLWLGWWGLGIAAALLPWGWQAAAPMTAHPGDAVLKGMLAPLTALALAGMALPAHRLHARIALHRDAWRRRSERHAHRQARQLRTLGWQLRRADAWLLPWPAFGISLGLLALAMGLASLVPG</sequence>
<feature type="transmembrane region" description="Helical" evidence="8">
    <location>
        <begin position="814"/>
        <end position="835"/>
    </location>
</feature>
<organism evidence="10 11">
    <name type="scientific">Billgrantia campisalis</name>
    <dbReference type="NCBI Taxonomy" id="74661"/>
    <lineage>
        <taxon>Bacteria</taxon>
        <taxon>Pseudomonadati</taxon>
        <taxon>Pseudomonadota</taxon>
        <taxon>Gammaproteobacteria</taxon>
        <taxon>Oceanospirillales</taxon>
        <taxon>Halomonadaceae</taxon>
        <taxon>Billgrantia</taxon>
    </lineage>
</organism>
<accession>A0ABS9PDN1</accession>
<evidence type="ECO:0000256" key="1">
    <source>
        <dbReference type="ARBA" id="ARBA00004651"/>
    </source>
</evidence>
<comment type="similarity">
    <text evidence="2">Belongs to the CPA3 antiporters (TC 2.A.63) subunit D family.</text>
</comment>
<evidence type="ECO:0000259" key="9">
    <source>
        <dbReference type="Pfam" id="PF00361"/>
    </source>
</evidence>
<dbReference type="InterPro" id="IPR050586">
    <property type="entry name" value="CPA3_Na-H_Antiporter_D"/>
</dbReference>
<feature type="transmembrane region" description="Helical" evidence="8">
    <location>
        <begin position="947"/>
        <end position="970"/>
    </location>
</feature>
<feature type="transmembrane region" description="Helical" evidence="8">
    <location>
        <begin position="239"/>
        <end position="260"/>
    </location>
</feature>
<dbReference type="Pfam" id="PF00361">
    <property type="entry name" value="Proton_antipo_M"/>
    <property type="match status" value="2"/>
</dbReference>
<feature type="transmembrane region" description="Helical" evidence="8">
    <location>
        <begin position="78"/>
        <end position="99"/>
    </location>
</feature>
<keyword evidence="11" id="KW-1185">Reference proteome</keyword>
<feature type="transmembrane region" description="Helical" evidence="8">
    <location>
        <begin position="205"/>
        <end position="227"/>
    </location>
</feature>
<keyword evidence="5 8" id="KW-1133">Transmembrane helix</keyword>
<name>A0ABS9PDN1_9GAMM</name>
<feature type="transmembrane region" description="Helical" evidence="8">
    <location>
        <begin position="555"/>
        <end position="570"/>
    </location>
</feature>
<feature type="transmembrane region" description="Helical" evidence="8">
    <location>
        <begin position="888"/>
        <end position="905"/>
    </location>
</feature>
<evidence type="ECO:0000256" key="4">
    <source>
        <dbReference type="ARBA" id="ARBA00022692"/>
    </source>
</evidence>
<evidence type="ECO:0000256" key="8">
    <source>
        <dbReference type="SAM" id="Phobius"/>
    </source>
</evidence>
<feature type="transmembrane region" description="Helical" evidence="8">
    <location>
        <begin position="500"/>
        <end position="520"/>
    </location>
</feature>
<feature type="transmembrane region" description="Helical" evidence="8">
    <location>
        <begin position="133"/>
        <end position="151"/>
    </location>
</feature>
<comment type="subcellular location">
    <subcellularLocation>
        <location evidence="1">Cell membrane</location>
        <topology evidence="1">Multi-pass membrane protein</topology>
    </subcellularLocation>
    <subcellularLocation>
        <location evidence="7">Membrane</location>
        <topology evidence="7">Multi-pass membrane protein</topology>
    </subcellularLocation>
</comment>
<feature type="transmembrane region" description="Helical" evidence="8">
    <location>
        <begin position="272"/>
        <end position="290"/>
    </location>
</feature>
<feature type="transmembrane region" description="Helical" evidence="8">
    <location>
        <begin position="582"/>
        <end position="603"/>
    </location>
</feature>
<feature type="transmembrane region" description="Helical" evidence="8">
    <location>
        <begin position="468"/>
        <end position="494"/>
    </location>
</feature>
<feature type="transmembrane region" description="Helical" evidence="8">
    <location>
        <begin position="415"/>
        <end position="432"/>
    </location>
</feature>
<feature type="transmembrane region" description="Helical" evidence="8">
    <location>
        <begin position="6"/>
        <end position="28"/>
    </location>
</feature>
<keyword evidence="6 8" id="KW-0472">Membrane</keyword>
<feature type="transmembrane region" description="Helical" evidence="8">
    <location>
        <begin position="657"/>
        <end position="676"/>
    </location>
</feature>
<evidence type="ECO:0000256" key="5">
    <source>
        <dbReference type="ARBA" id="ARBA00022989"/>
    </source>
</evidence>
<feature type="transmembrane region" description="Helical" evidence="8">
    <location>
        <begin position="847"/>
        <end position="868"/>
    </location>
</feature>
<keyword evidence="3" id="KW-1003">Cell membrane</keyword>
<feature type="transmembrane region" description="Helical" evidence="8">
    <location>
        <begin position="745"/>
        <end position="764"/>
    </location>
</feature>
<feature type="domain" description="NADH:quinone oxidoreductase/Mrp antiporter transmembrane" evidence="9">
    <location>
        <begin position="127"/>
        <end position="426"/>
    </location>
</feature>
<feature type="transmembrane region" description="Helical" evidence="8">
    <location>
        <begin position="623"/>
        <end position="645"/>
    </location>
</feature>
<gene>
    <name evidence="10" type="ORF">HOP52_19165</name>
</gene>
<dbReference type="Proteomes" id="UP000814385">
    <property type="component" value="Unassembled WGS sequence"/>
</dbReference>
<feature type="domain" description="NADH:quinone oxidoreductase/Mrp antiporter transmembrane" evidence="9">
    <location>
        <begin position="549"/>
        <end position="799"/>
    </location>
</feature>
<feature type="transmembrane region" description="Helical" evidence="8">
    <location>
        <begin position="532"/>
        <end position="549"/>
    </location>
</feature>
<evidence type="ECO:0000256" key="3">
    <source>
        <dbReference type="ARBA" id="ARBA00022475"/>
    </source>
</evidence>
<dbReference type="PANTHER" id="PTHR42703">
    <property type="entry name" value="NADH DEHYDROGENASE"/>
    <property type="match status" value="1"/>
</dbReference>
<feature type="transmembrane region" description="Helical" evidence="8">
    <location>
        <begin position="776"/>
        <end position="799"/>
    </location>
</feature>
<feature type="transmembrane region" description="Helical" evidence="8">
    <location>
        <begin position="713"/>
        <end position="733"/>
    </location>
</feature>
<dbReference type="EMBL" id="JABFUC010000026">
    <property type="protein sequence ID" value="MCG6659868.1"/>
    <property type="molecule type" value="Genomic_DNA"/>
</dbReference>
<keyword evidence="4 7" id="KW-0812">Transmembrane</keyword>
<feature type="transmembrane region" description="Helical" evidence="8">
    <location>
        <begin position="377"/>
        <end position="395"/>
    </location>
</feature>
<evidence type="ECO:0000256" key="2">
    <source>
        <dbReference type="ARBA" id="ARBA00005346"/>
    </source>
</evidence>
<comment type="caution">
    <text evidence="10">The sequence shown here is derived from an EMBL/GenBank/DDBJ whole genome shotgun (WGS) entry which is preliminary data.</text>
</comment>
<dbReference type="InterPro" id="IPR001750">
    <property type="entry name" value="ND/Mrp_TM"/>
</dbReference>
<proteinExistence type="inferred from homology"/>
<evidence type="ECO:0000256" key="6">
    <source>
        <dbReference type="ARBA" id="ARBA00023136"/>
    </source>
</evidence>
<feature type="transmembrane region" description="Helical" evidence="8">
    <location>
        <begin position="297"/>
        <end position="316"/>
    </location>
</feature>
<evidence type="ECO:0000256" key="7">
    <source>
        <dbReference type="RuleBase" id="RU000320"/>
    </source>
</evidence>
<evidence type="ECO:0000313" key="10">
    <source>
        <dbReference type="EMBL" id="MCG6659868.1"/>
    </source>
</evidence>